<feature type="region of interest" description="Disordered" evidence="1">
    <location>
        <begin position="704"/>
        <end position="738"/>
    </location>
</feature>
<dbReference type="Pfam" id="PF12511">
    <property type="entry name" value="DUF3716"/>
    <property type="match status" value="1"/>
</dbReference>
<sequence length="955" mass="109184">MTDSAVWQALPPDEHQSVWHETERNFWDRFKRETESERSAANARFHNESHDIRVELRNLSDLRLQLGDRRARMAREMAQIEEDLARASASCHEKATRLAAMEQDYRESLHARMETREEVCKSMTNFFREKRGEMPITELGPRLPRIDSREQDEERILGAEANGVPTPARSTSTENVLVNVVDADGRYVGPVERIEPWNQWVEAIQDLPVQRPVIIRRGRRFNKDHLTSIYERAEAKGVKWLSCMIQAIGEVQKRRCQSCEKNQGAFEQCIIVGGEMFPKCGNCEWNRQGCHGASAEWIDMQAAQEHARKKKLLEPPTPTEKEVEATKSLAVPQELTPEQRAREAREEAHRLATEEGMRQMRLKEATLQAPAYTAPRIEPRRHAGLTPPPQGLEDERIARMAIARMAGVGDQPLPRPVNQRSPILPPLHRREGTGYVDPVRHMNNDDTPMREIPPPNGPLYHHQEHQRRPLPKEPPRPYMGFTPANIRSRPPSHELTPAPVSAEASPGQSLHSPDEPLTEITSKNLVLRHNGSVYTYPECMEGVPVGKIDETHPYWESHWKDVRKDITRQWERWKEKHQATVEAEARGEKGGSSKYQIGRQVNRGAKILEFLDTGDISPYQLLAKRFLHTSKGGITSYDTLFRLSESLSELEKFNLDVTPVEWMRHRLHEIYEAEGPSFNMPRTIHDFYHDKKLASLRAKAGFRNIGRPSGKSAGGSAPSSNVNTPQGALGKRKSMHWSSEQPMETTFINQSPGIPMLNRFRNIIMPESHFNKRPKSNHSNDTPTRSPGLVSEAESHTGVLLTEDDFRVYQAKTSHFTSATELSTYVRSKKTTNGVTLDLRVLSGSGPSEKWTKPELEGVDTTTVDLSAMSRLRYNRRSLKVSMLSNPTSSSQQNDMLLEFKRESTLMRFIDMIKRYNPSDRQLSEVSTEEMEREWKEFETKLRLNGSEKLIPLQE</sequence>
<proteinExistence type="predicted"/>
<evidence type="ECO:0000313" key="3">
    <source>
        <dbReference type="Proteomes" id="UP001175261"/>
    </source>
</evidence>
<feature type="compositionally biased region" description="Basic and acidic residues" evidence="1">
    <location>
        <begin position="461"/>
        <end position="475"/>
    </location>
</feature>
<organism evidence="2 3">
    <name type="scientific">Sarocladium strictum</name>
    <name type="common">Black bundle disease fungus</name>
    <name type="synonym">Acremonium strictum</name>
    <dbReference type="NCBI Taxonomy" id="5046"/>
    <lineage>
        <taxon>Eukaryota</taxon>
        <taxon>Fungi</taxon>
        <taxon>Dikarya</taxon>
        <taxon>Ascomycota</taxon>
        <taxon>Pezizomycotina</taxon>
        <taxon>Sordariomycetes</taxon>
        <taxon>Hypocreomycetidae</taxon>
        <taxon>Hypocreales</taxon>
        <taxon>Sarocladiaceae</taxon>
        <taxon>Sarocladium</taxon>
    </lineage>
</organism>
<evidence type="ECO:0000313" key="2">
    <source>
        <dbReference type="EMBL" id="KAK0388363.1"/>
    </source>
</evidence>
<accession>A0AA39GKK6</accession>
<feature type="region of interest" description="Disordered" evidence="1">
    <location>
        <begin position="769"/>
        <end position="796"/>
    </location>
</feature>
<dbReference type="Proteomes" id="UP001175261">
    <property type="component" value="Unassembled WGS sequence"/>
</dbReference>
<comment type="caution">
    <text evidence="2">The sequence shown here is derived from an EMBL/GenBank/DDBJ whole genome shotgun (WGS) entry which is preliminary data.</text>
</comment>
<dbReference type="InterPro" id="IPR022190">
    <property type="entry name" value="DUF3716"/>
</dbReference>
<keyword evidence="3" id="KW-1185">Reference proteome</keyword>
<evidence type="ECO:0000256" key="1">
    <source>
        <dbReference type="SAM" id="MobiDB-lite"/>
    </source>
</evidence>
<dbReference type="EMBL" id="JAPDFR010000003">
    <property type="protein sequence ID" value="KAK0388363.1"/>
    <property type="molecule type" value="Genomic_DNA"/>
</dbReference>
<feature type="region of interest" description="Disordered" evidence="1">
    <location>
        <begin position="409"/>
        <end position="521"/>
    </location>
</feature>
<gene>
    <name evidence="2" type="ORF">NLU13_4608</name>
</gene>
<feature type="compositionally biased region" description="Low complexity" evidence="1">
    <location>
        <begin position="706"/>
        <end position="720"/>
    </location>
</feature>
<reference evidence="2" key="1">
    <citation type="submission" date="2022-10" db="EMBL/GenBank/DDBJ databases">
        <title>Determination and structural analysis of whole genome sequence of Sarocladium strictum F4-1.</title>
        <authorList>
            <person name="Hu L."/>
            <person name="Jiang Y."/>
        </authorList>
    </citation>
    <scope>NUCLEOTIDE SEQUENCE</scope>
    <source>
        <strain evidence="2">F4-1</strain>
    </source>
</reference>
<feature type="compositionally biased region" description="Basic and acidic residues" evidence="1">
    <location>
        <begin position="428"/>
        <end position="449"/>
    </location>
</feature>
<dbReference type="AlphaFoldDB" id="A0AA39GKK6"/>
<protein>
    <submittedName>
        <fullName evidence="2">Uncharacterized protein</fullName>
    </submittedName>
</protein>
<name>A0AA39GKK6_SARSR</name>